<evidence type="ECO:0000256" key="1">
    <source>
        <dbReference type="ARBA" id="ARBA00008416"/>
    </source>
</evidence>
<evidence type="ECO:0000313" key="7">
    <source>
        <dbReference type="Proteomes" id="UP000306888"/>
    </source>
</evidence>
<name>A0A4S2DIM2_9CLOT</name>
<evidence type="ECO:0000259" key="4">
    <source>
        <dbReference type="Pfam" id="PF02678"/>
    </source>
</evidence>
<dbReference type="GO" id="GO:0046872">
    <property type="term" value="F:metal ion binding"/>
    <property type="evidence" value="ECO:0007669"/>
    <property type="project" value="UniProtKB-KW"/>
</dbReference>
<comment type="similarity">
    <text evidence="1 3">Belongs to the pirin family.</text>
</comment>
<dbReference type="CDD" id="cd02247">
    <property type="entry name" value="cupin_pirin_C"/>
    <property type="match status" value="1"/>
</dbReference>
<dbReference type="InterPro" id="IPR011051">
    <property type="entry name" value="RmlC_Cupin_sf"/>
</dbReference>
<dbReference type="Pfam" id="PF02678">
    <property type="entry name" value="Pirin"/>
    <property type="match status" value="1"/>
</dbReference>
<evidence type="ECO:0000256" key="3">
    <source>
        <dbReference type="RuleBase" id="RU003457"/>
    </source>
</evidence>
<dbReference type="InterPro" id="IPR008778">
    <property type="entry name" value="Pirin_C_dom"/>
</dbReference>
<feature type="domain" description="Pirin N-terminal" evidence="4">
    <location>
        <begin position="24"/>
        <end position="131"/>
    </location>
</feature>
<evidence type="ECO:0000256" key="2">
    <source>
        <dbReference type="PIRSR" id="PIRSR006232-1"/>
    </source>
</evidence>
<evidence type="ECO:0000259" key="5">
    <source>
        <dbReference type="Pfam" id="PF05726"/>
    </source>
</evidence>
<accession>A0A4S2DIM2</accession>
<dbReference type="RefSeq" id="WP_136007427.1">
    <property type="nucleotide sequence ID" value="NZ_SRYR01000006.1"/>
</dbReference>
<dbReference type="Proteomes" id="UP000306888">
    <property type="component" value="Unassembled WGS sequence"/>
</dbReference>
<sequence>MKQYRSIENIFRGPMPHMVGDGFKVAQYLPAGVSRLDRLSPFFLLDYHAPHYYEPSPVRRGVGAHPHRGFETVTIAYEGKVEHHDNKGNHGIIGPGDVQWMTAASGIMHKEYHEEEFSKNGGTLHMIQLWVNLPANKKMSEPKYQPLLKENMGAIKLEDNQGEISIIAGEVQGVKGPASTFTNINLYNVNLKNKGKITLSEPNNFNTGIMVLKGDVKINGDKIAKERDFVIFNNEEGDILVESLTEDTLFVVLSGEPINEPIESYGPFVMNTREELYEAYDDLRNGKFGTTEF</sequence>
<gene>
    <name evidence="6" type="ORF">E5347_11780</name>
</gene>
<dbReference type="PANTHER" id="PTHR43594:SF1">
    <property type="entry name" value="QUERCETIN 2,3-DIOXYGENASE PA2418-RELATED"/>
    <property type="match status" value="1"/>
</dbReference>
<dbReference type="CDD" id="cd02909">
    <property type="entry name" value="cupin_pirin_N"/>
    <property type="match status" value="1"/>
</dbReference>
<dbReference type="PIRSF" id="PIRSF006232">
    <property type="entry name" value="Pirin"/>
    <property type="match status" value="1"/>
</dbReference>
<dbReference type="OrthoDB" id="321327at2"/>
<feature type="binding site" evidence="2">
    <location>
        <position position="65"/>
    </location>
    <ligand>
        <name>Fe cation</name>
        <dbReference type="ChEBI" id="CHEBI:24875"/>
    </ligand>
</feature>
<dbReference type="Pfam" id="PF05726">
    <property type="entry name" value="Pirin_C"/>
    <property type="match status" value="1"/>
</dbReference>
<keyword evidence="2" id="KW-0479">Metal-binding</keyword>
<dbReference type="AlphaFoldDB" id="A0A4S2DIM2"/>
<feature type="binding site" evidence="2">
    <location>
        <position position="109"/>
    </location>
    <ligand>
        <name>Fe cation</name>
        <dbReference type="ChEBI" id="CHEBI:24875"/>
    </ligand>
</feature>
<comment type="caution">
    <text evidence="6">The sequence shown here is derived from an EMBL/GenBank/DDBJ whole genome shotgun (WGS) entry which is preliminary data.</text>
</comment>
<protein>
    <submittedName>
        <fullName evidence="6">Pirin family protein</fullName>
    </submittedName>
</protein>
<feature type="binding site" evidence="2">
    <location>
        <position position="111"/>
    </location>
    <ligand>
        <name>Fe cation</name>
        <dbReference type="ChEBI" id="CHEBI:24875"/>
    </ligand>
</feature>
<feature type="binding site" evidence="2">
    <location>
        <position position="67"/>
    </location>
    <ligand>
        <name>Fe cation</name>
        <dbReference type="ChEBI" id="CHEBI:24875"/>
    </ligand>
</feature>
<dbReference type="PANTHER" id="PTHR43594">
    <property type="entry name" value="QUERCETIN 2,3-DIOXYGENASE"/>
    <property type="match status" value="1"/>
</dbReference>
<keyword evidence="7" id="KW-1185">Reference proteome</keyword>
<dbReference type="InterPro" id="IPR014710">
    <property type="entry name" value="RmlC-like_jellyroll"/>
</dbReference>
<proteinExistence type="inferred from homology"/>
<reference evidence="6 7" key="1">
    <citation type="submission" date="2019-04" db="EMBL/GenBank/DDBJ databases">
        <title>Microbes associate with the intestines of laboratory mice.</title>
        <authorList>
            <person name="Navarre W."/>
            <person name="Wong E."/>
            <person name="Huang K."/>
            <person name="Tropini C."/>
            <person name="Ng K."/>
            <person name="Yu B."/>
        </authorList>
    </citation>
    <scope>NUCLEOTIDE SEQUENCE [LARGE SCALE GENOMIC DNA]</scope>
    <source>
        <strain evidence="6 7">NM50_B9-20</strain>
    </source>
</reference>
<dbReference type="Gene3D" id="2.60.120.10">
    <property type="entry name" value="Jelly Rolls"/>
    <property type="match status" value="2"/>
</dbReference>
<dbReference type="InterPro" id="IPR003829">
    <property type="entry name" value="Pirin_N_dom"/>
</dbReference>
<dbReference type="InterPro" id="IPR053186">
    <property type="entry name" value="QDO-related"/>
</dbReference>
<dbReference type="EMBL" id="SRYR01000006">
    <property type="protein sequence ID" value="TGY41685.1"/>
    <property type="molecule type" value="Genomic_DNA"/>
</dbReference>
<organism evidence="6 7">
    <name type="scientific">Clostridium sartagoforme</name>
    <dbReference type="NCBI Taxonomy" id="84031"/>
    <lineage>
        <taxon>Bacteria</taxon>
        <taxon>Bacillati</taxon>
        <taxon>Bacillota</taxon>
        <taxon>Clostridia</taxon>
        <taxon>Eubacteriales</taxon>
        <taxon>Clostridiaceae</taxon>
        <taxon>Clostridium</taxon>
    </lineage>
</organism>
<dbReference type="InterPro" id="IPR012093">
    <property type="entry name" value="Pirin"/>
</dbReference>
<feature type="domain" description="Pirin C-terminal" evidence="5">
    <location>
        <begin position="187"/>
        <end position="289"/>
    </location>
</feature>
<comment type="cofactor">
    <cofactor evidence="2">
        <name>Fe cation</name>
        <dbReference type="ChEBI" id="CHEBI:24875"/>
    </cofactor>
    <text evidence="2">Binds 1 Fe cation per subunit.</text>
</comment>
<keyword evidence="2" id="KW-0408">Iron</keyword>
<dbReference type="SUPFAM" id="SSF51182">
    <property type="entry name" value="RmlC-like cupins"/>
    <property type="match status" value="1"/>
</dbReference>
<evidence type="ECO:0000313" key="6">
    <source>
        <dbReference type="EMBL" id="TGY41685.1"/>
    </source>
</evidence>